<gene>
    <name evidence="2" type="ORF">RM705_02955</name>
</gene>
<evidence type="ECO:0000256" key="1">
    <source>
        <dbReference type="SAM" id="MobiDB-lite"/>
    </source>
</evidence>
<keyword evidence="3" id="KW-1185">Reference proteome</keyword>
<accession>A0ABU2PND3</accession>
<evidence type="ECO:0000313" key="3">
    <source>
        <dbReference type="Proteomes" id="UP001183881"/>
    </source>
</evidence>
<protein>
    <submittedName>
        <fullName evidence="2">Uncharacterized protein</fullName>
    </submittedName>
</protein>
<feature type="region of interest" description="Disordered" evidence="1">
    <location>
        <begin position="97"/>
        <end position="143"/>
    </location>
</feature>
<name>A0ABU2PND3_9ACTN</name>
<evidence type="ECO:0000313" key="2">
    <source>
        <dbReference type="EMBL" id="MDT0393672.1"/>
    </source>
</evidence>
<sequence>MVSRSAPVLVTGATVKVTEIAEVLTRGLGVPLSALDMTMEEAVEPECRRWVPGHELHEVVGQPARPQDTRGIGIPLTGFEERVRRVHELRGVTPVGPVLRHGRRAARRDAGGGSTAGAHVPGERERQEEVGGRVKGELYDEHR</sequence>
<dbReference type="EMBL" id="JAVRFA010000002">
    <property type="protein sequence ID" value="MDT0393672.1"/>
    <property type="molecule type" value="Genomic_DNA"/>
</dbReference>
<reference evidence="3" key="1">
    <citation type="submission" date="2023-07" db="EMBL/GenBank/DDBJ databases">
        <title>30 novel species of actinomycetes from the DSMZ collection.</title>
        <authorList>
            <person name="Nouioui I."/>
        </authorList>
    </citation>
    <scope>NUCLEOTIDE SEQUENCE [LARGE SCALE GENOMIC DNA]</scope>
    <source>
        <strain evidence="3">DSM 41636</strain>
    </source>
</reference>
<dbReference type="Proteomes" id="UP001183881">
    <property type="component" value="Unassembled WGS sequence"/>
</dbReference>
<comment type="caution">
    <text evidence="2">The sequence shown here is derived from an EMBL/GenBank/DDBJ whole genome shotgun (WGS) entry which is preliminary data.</text>
</comment>
<proteinExistence type="predicted"/>
<organism evidence="2 3">
    <name type="scientific">Streptomyces edwardsiae</name>
    <dbReference type="NCBI Taxonomy" id="3075527"/>
    <lineage>
        <taxon>Bacteria</taxon>
        <taxon>Bacillati</taxon>
        <taxon>Actinomycetota</taxon>
        <taxon>Actinomycetes</taxon>
        <taxon>Kitasatosporales</taxon>
        <taxon>Streptomycetaceae</taxon>
        <taxon>Streptomyces</taxon>
    </lineage>
</organism>
<dbReference type="RefSeq" id="WP_311641111.1">
    <property type="nucleotide sequence ID" value="NZ_JAVRFA010000002.1"/>
</dbReference>
<feature type="compositionally biased region" description="Basic and acidic residues" evidence="1">
    <location>
        <begin position="121"/>
        <end position="143"/>
    </location>
</feature>